<gene>
    <name evidence="2" type="ORF">C1752_17193</name>
</gene>
<name>A0A2W1J7F9_9CYAN</name>
<proteinExistence type="predicted"/>
<dbReference type="Proteomes" id="UP000248857">
    <property type="component" value="Unassembled WGS sequence"/>
</dbReference>
<dbReference type="AlphaFoldDB" id="A0A2W1J7F9"/>
<dbReference type="Pfam" id="PF21781">
    <property type="entry name" value="DUF6876"/>
    <property type="match status" value="1"/>
</dbReference>
<dbReference type="OrthoDB" id="1255124at2"/>
<sequence>MITAEALQQNLAHCTGTEQWYRHPLGITYTDGIKILTEDAQCMWLVDAITSHQKSYQIIYNPDLQEFQLWLLKVNEDRSAILACYEDSPSTCEPAISQLIPSTDFPMQEIKLYMEQGTLLLPSEH</sequence>
<keyword evidence="3" id="KW-1185">Reference proteome</keyword>
<accession>A0A2W1J7F9</accession>
<reference evidence="2 3" key="1">
    <citation type="journal article" date="2018" name="Sci. Rep.">
        <title>A novel species of the marine cyanobacterium Acaryochloris with a unique pigment content and lifestyle.</title>
        <authorList>
            <person name="Partensky F."/>
            <person name="Six C."/>
            <person name="Ratin M."/>
            <person name="Garczarek L."/>
            <person name="Vaulot D."/>
            <person name="Probert I."/>
            <person name="Calteau A."/>
            <person name="Gourvil P."/>
            <person name="Marie D."/>
            <person name="Grebert T."/>
            <person name="Bouchier C."/>
            <person name="Le Panse S."/>
            <person name="Gachenot M."/>
            <person name="Rodriguez F."/>
            <person name="Garrido J.L."/>
        </authorList>
    </citation>
    <scope>NUCLEOTIDE SEQUENCE [LARGE SCALE GENOMIC DNA]</scope>
    <source>
        <strain evidence="2 3">RCC1774</strain>
    </source>
</reference>
<evidence type="ECO:0000313" key="2">
    <source>
        <dbReference type="EMBL" id="PZD70178.1"/>
    </source>
</evidence>
<feature type="domain" description="DUF6876" evidence="1">
    <location>
        <begin position="6"/>
        <end position="125"/>
    </location>
</feature>
<organism evidence="2 3">
    <name type="scientific">Acaryochloris thomasi RCC1774</name>
    <dbReference type="NCBI Taxonomy" id="1764569"/>
    <lineage>
        <taxon>Bacteria</taxon>
        <taxon>Bacillati</taxon>
        <taxon>Cyanobacteriota</taxon>
        <taxon>Cyanophyceae</taxon>
        <taxon>Acaryochloridales</taxon>
        <taxon>Acaryochloridaceae</taxon>
        <taxon>Acaryochloris</taxon>
        <taxon>Acaryochloris thomasi</taxon>
    </lineage>
</organism>
<evidence type="ECO:0000259" key="1">
    <source>
        <dbReference type="Pfam" id="PF21781"/>
    </source>
</evidence>
<evidence type="ECO:0000313" key="3">
    <source>
        <dbReference type="Proteomes" id="UP000248857"/>
    </source>
</evidence>
<dbReference type="EMBL" id="PQWO01000054">
    <property type="protein sequence ID" value="PZD70178.1"/>
    <property type="molecule type" value="Genomic_DNA"/>
</dbReference>
<dbReference type="RefSeq" id="WP_110989276.1">
    <property type="nucleotide sequence ID" value="NZ_CAWNWM010000054.1"/>
</dbReference>
<dbReference type="InterPro" id="IPR049241">
    <property type="entry name" value="DUF6876"/>
</dbReference>
<comment type="caution">
    <text evidence="2">The sequence shown here is derived from an EMBL/GenBank/DDBJ whole genome shotgun (WGS) entry which is preliminary data.</text>
</comment>
<protein>
    <recommendedName>
        <fullName evidence="1">DUF6876 domain-containing protein</fullName>
    </recommendedName>
</protein>